<proteinExistence type="predicted"/>
<dbReference type="STRING" id="1307839.L21SP5_02148"/>
<dbReference type="EMBL" id="CP013118">
    <property type="protein sequence ID" value="ALO15781.1"/>
    <property type="molecule type" value="Genomic_DNA"/>
</dbReference>
<evidence type="ECO:0000313" key="1">
    <source>
        <dbReference type="EMBL" id="ALO15781.1"/>
    </source>
</evidence>
<dbReference type="SUPFAM" id="SSF88713">
    <property type="entry name" value="Glycoside hydrolase/deacetylase"/>
    <property type="match status" value="1"/>
</dbReference>
<protein>
    <recommendedName>
        <fullName evidence="3">Polysaccharide deacetylase</fullName>
    </recommendedName>
</protein>
<accession>A0A0S2I0W4</accession>
<organism evidence="1 2">
    <name type="scientific">Salinivirga cyanobacteriivorans</name>
    <dbReference type="NCBI Taxonomy" id="1307839"/>
    <lineage>
        <taxon>Bacteria</taxon>
        <taxon>Pseudomonadati</taxon>
        <taxon>Bacteroidota</taxon>
        <taxon>Bacteroidia</taxon>
        <taxon>Bacteroidales</taxon>
        <taxon>Salinivirgaceae</taxon>
        <taxon>Salinivirga</taxon>
    </lineage>
</organism>
<evidence type="ECO:0000313" key="2">
    <source>
        <dbReference type="Proteomes" id="UP000064893"/>
    </source>
</evidence>
<dbReference type="AlphaFoldDB" id="A0A0S2I0W4"/>
<dbReference type="RefSeq" id="WP_057953213.1">
    <property type="nucleotide sequence ID" value="NZ_CP013118.1"/>
</dbReference>
<dbReference type="Proteomes" id="UP000064893">
    <property type="component" value="Chromosome"/>
</dbReference>
<dbReference type="KEGG" id="blq:L21SP5_02148"/>
<dbReference type="OrthoDB" id="1016932at2"/>
<dbReference type="GO" id="GO:0005975">
    <property type="term" value="P:carbohydrate metabolic process"/>
    <property type="evidence" value="ECO:0007669"/>
    <property type="project" value="InterPro"/>
</dbReference>
<sequence length="264" mass="31040">MNFTIKTYRQLLKTLQNQGFSFQTFENFVQQPTLKATVMRHDVDRIPSNALKMAQIEAEMGIQASYFFRVVPSVWNEEIISKIVALGHEVAYHYEDLSIMKGDYSKAINHFERQLKRFRNFYPSKTICMHGSPLSKWDNRKLWDKFDYKNYGIIAEPYFDINYDEVFYVTDTGRKWNNGAVSVRDKVASGFDIKIKNTSHLFKLINEDGLPDQIIINTHPHRWFKFGFGWIKEMIWQNVKNAAKKILVARGQKSEVKGRRSKYG</sequence>
<reference evidence="1 2" key="1">
    <citation type="submission" date="2015-11" db="EMBL/GenBank/DDBJ databases">
        <title>Description and complete genome sequence of a novel strain predominating in hypersaline microbial mats and representing a new family of the Bacteriodetes phylum.</title>
        <authorList>
            <person name="Spring S."/>
            <person name="Bunk B."/>
            <person name="Sproer C."/>
            <person name="Klenk H.-P."/>
        </authorList>
    </citation>
    <scope>NUCLEOTIDE SEQUENCE [LARGE SCALE GENOMIC DNA]</scope>
    <source>
        <strain evidence="1 2">L21-Spi-D4</strain>
    </source>
</reference>
<keyword evidence="2" id="KW-1185">Reference proteome</keyword>
<gene>
    <name evidence="1" type="ORF">L21SP5_02148</name>
</gene>
<dbReference type="InterPro" id="IPR011330">
    <property type="entry name" value="Glyco_hydro/deAcase_b/a-brl"/>
</dbReference>
<name>A0A0S2I0W4_9BACT</name>
<evidence type="ECO:0008006" key="3">
    <source>
        <dbReference type="Google" id="ProtNLM"/>
    </source>
</evidence>